<organism evidence="3 4">
    <name type="scientific">Dunaliella salina</name>
    <name type="common">Green alga</name>
    <name type="synonym">Protococcus salinus</name>
    <dbReference type="NCBI Taxonomy" id="3046"/>
    <lineage>
        <taxon>Eukaryota</taxon>
        <taxon>Viridiplantae</taxon>
        <taxon>Chlorophyta</taxon>
        <taxon>core chlorophytes</taxon>
        <taxon>Chlorophyceae</taxon>
        <taxon>CS clade</taxon>
        <taxon>Chlamydomonadales</taxon>
        <taxon>Dunaliellaceae</taxon>
        <taxon>Dunaliella</taxon>
    </lineage>
</organism>
<feature type="compositionally biased region" description="Low complexity" evidence="2">
    <location>
        <begin position="230"/>
        <end position="248"/>
    </location>
</feature>
<feature type="region of interest" description="Disordered" evidence="2">
    <location>
        <begin position="230"/>
        <end position="280"/>
    </location>
</feature>
<dbReference type="Proteomes" id="UP000815325">
    <property type="component" value="Unassembled WGS sequence"/>
</dbReference>
<sequence>MVEGLLAGALVKAGNTHTHTHTHTVYGSDEATHTHTGLLGSTDPQLNPNIAPVDQQDQKLQGPVHMLPSPAMQLVHIPRPALPISAVEVWSVPGADLGNQRGYILDLAPKVLYQAEPMVDVLVSTRAHNYLEFKAVDGSYIWCGSAGLRRVPASRSDIFRDRSLGLADKRTLMSTITACLEAYEQGSGRLMGALEQQQPLAQVLRSEGLSPLLQDVVLYGIAMADWAQQPQQPAAADQAHAAGDGQQQRVEDGHRDDKQLKPPLPLGRQQQSQQQQQQQQQLQQQEQEQQQLQQQQEQERQQQQQQQQPQQQPQQERHQLQPQQQQPQQQQQQGEQLQQEQLQRSLPWFMPVPPVSVRSGCASLATFTQSLGRFGAPGAFMVPSYGAGSLPEALVRHAAVHGAVTAL</sequence>
<dbReference type="PANTHER" id="PTHR11787">
    <property type="entry name" value="RAB GDP-DISSOCIATION INHIBITOR"/>
    <property type="match status" value="1"/>
</dbReference>
<dbReference type="Pfam" id="PF00996">
    <property type="entry name" value="GDI"/>
    <property type="match status" value="1"/>
</dbReference>
<evidence type="ECO:0000313" key="3">
    <source>
        <dbReference type="EMBL" id="KAF5837109.1"/>
    </source>
</evidence>
<feature type="compositionally biased region" description="Basic and acidic residues" evidence="2">
    <location>
        <begin position="249"/>
        <end position="260"/>
    </location>
</feature>
<comment type="similarity">
    <text evidence="1">Belongs to the Rab GDI family.</text>
</comment>
<dbReference type="SUPFAM" id="SSF51905">
    <property type="entry name" value="FAD/NAD(P)-binding domain"/>
    <property type="match status" value="1"/>
</dbReference>
<feature type="compositionally biased region" description="Low complexity" evidence="2">
    <location>
        <begin position="266"/>
        <end position="280"/>
    </location>
</feature>
<evidence type="ECO:0000313" key="4">
    <source>
        <dbReference type="Proteomes" id="UP000815325"/>
    </source>
</evidence>
<gene>
    <name evidence="3" type="ORF">DUNSADRAFT_4832</name>
</gene>
<dbReference type="Gene3D" id="3.50.50.60">
    <property type="entry name" value="FAD/NAD(P)-binding domain"/>
    <property type="match status" value="2"/>
</dbReference>
<feature type="non-terminal residue" evidence="3">
    <location>
        <position position="407"/>
    </location>
</feature>
<protein>
    <submittedName>
        <fullName evidence="3">GDP dissociation inhibitor-domain-containing protein</fullName>
    </submittedName>
</protein>
<comment type="caution">
    <text evidence="3">The sequence shown here is derived from an EMBL/GenBank/DDBJ whole genome shotgun (WGS) entry which is preliminary data.</text>
</comment>
<dbReference type="InterPro" id="IPR036188">
    <property type="entry name" value="FAD/NAD-bd_sf"/>
</dbReference>
<proteinExistence type="inferred from homology"/>
<dbReference type="PANTHER" id="PTHR11787:SF4">
    <property type="entry name" value="CHM, RAB ESCORT PROTEIN 1"/>
    <property type="match status" value="1"/>
</dbReference>
<dbReference type="InterPro" id="IPR018203">
    <property type="entry name" value="GDP_dissociation_inhibitor"/>
</dbReference>
<dbReference type="Gene3D" id="3.30.519.10">
    <property type="entry name" value="Guanine Nucleotide Dissociation Inhibitor, domain 2"/>
    <property type="match status" value="1"/>
</dbReference>
<feature type="region of interest" description="Disordered" evidence="2">
    <location>
        <begin position="304"/>
        <end position="340"/>
    </location>
</feature>
<dbReference type="EMBL" id="MU069628">
    <property type="protein sequence ID" value="KAF5837109.1"/>
    <property type="molecule type" value="Genomic_DNA"/>
</dbReference>
<evidence type="ECO:0000256" key="1">
    <source>
        <dbReference type="ARBA" id="ARBA00005593"/>
    </source>
</evidence>
<keyword evidence="4" id="KW-1185">Reference proteome</keyword>
<evidence type="ECO:0000256" key="2">
    <source>
        <dbReference type="SAM" id="MobiDB-lite"/>
    </source>
</evidence>
<reference evidence="3" key="1">
    <citation type="submission" date="2017-08" db="EMBL/GenBank/DDBJ databases">
        <authorList>
            <person name="Polle J.E."/>
            <person name="Barry K."/>
            <person name="Cushman J."/>
            <person name="Schmutz J."/>
            <person name="Tran D."/>
            <person name="Hathwaick L.T."/>
            <person name="Yim W.C."/>
            <person name="Jenkins J."/>
            <person name="Mckie-Krisberg Z.M."/>
            <person name="Prochnik S."/>
            <person name="Lindquist E."/>
            <person name="Dockter R.B."/>
            <person name="Adam C."/>
            <person name="Molina H."/>
            <person name="Bunkerborg J."/>
            <person name="Jin E."/>
            <person name="Buchheim M."/>
            <person name="Magnuson J."/>
        </authorList>
    </citation>
    <scope>NUCLEOTIDE SEQUENCE</scope>
    <source>
        <strain evidence="3">CCAP 19/18</strain>
    </source>
</reference>
<accession>A0ABQ7GR83</accession>
<name>A0ABQ7GR83_DUNSA</name>
<dbReference type="Gene3D" id="1.10.405.10">
    <property type="entry name" value="Guanine Nucleotide Dissociation Inhibitor, domain 1"/>
    <property type="match status" value="2"/>
</dbReference>